<dbReference type="PATRIC" id="fig|261654.4.peg.250"/>
<feature type="chain" id="PRO_5008382275" evidence="2">
    <location>
        <begin position="26"/>
        <end position="127"/>
    </location>
</feature>
<feature type="compositionally biased region" description="Low complexity" evidence="1">
    <location>
        <begin position="87"/>
        <end position="99"/>
    </location>
</feature>
<evidence type="ECO:0000256" key="1">
    <source>
        <dbReference type="SAM" id="MobiDB-lite"/>
    </source>
</evidence>
<gene>
    <name evidence="3" type="ORF">GA0070611_0251</name>
</gene>
<evidence type="ECO:0000313" key="4">
    <source>
        <dbReference type="Proteomes" id="UP000199385"/>
    </source>
</evidence>
<name>A0A1A8Z101_9ACTN</name>
<accession>A0A1A8Z101</accession>
<feature type="signal peptide" evidence="2">
    <location>
        <begin position="1"/>
        <end position="25"/>
    </location>
</feature>
<organism evidence="3 4">
    <name type="scientific">Micromonospora auratinigra</name>
    <dbReference type="NCBI Taxonomy" id="261654"/>
    <lineage>
        <taxon>Bacteria</taxon>
        <taxon>Bacillati</taxon>
        <taxon>Actinomycetota</taxon>
        <taxon>Actinomycetes</taxon>
        <taxon>Micromonosporales</taxon>
        <taxon>Micromonosporaceae</taxon>
        <taxon>Micromonospora</taxon>
    </lineage>
</organism>
<dbReference type="AlphaFoldDB" id="A0A1A8Z101"/>
<proteinExistence type="predicted"/>
<sequence>MAASLAVVLACSLGTATLPVGPAVAQPATRSAGAADGSAARLDGPGPDGPIAAGRPTIHRSDRVSATANPDRLAGTGSVAAGRDAVPPSALPASSPRPAVGAIPVDRRPAPAGTVPAALGSRAPPVR</sequence>
<dbReference type="Proteomes" id="UP000199385">
    <property type="component" value="Chromosome I"/>
</dbReference>
<reference evidence="4" key="1">
    <citation type="submission" date="2016-06" db="EMBL/GenBank/DDBJ databases">
        <authorList>
            <person name="Varghese N."/>
            <person name="Submissions Spin"/>
        </authorList>
    </citation>
    <scope>NUCLEOTIDE SEQUENCE [LARGE SCALE GENOMIC DNA]</scope>
    <source>
        <strain evidence="4">DSM 44815</strain>
    </source>
</reference>
<evidence type="ECO:0000256" key="2">
    <source>
        <dbReference type="SAM" id="SignalP"/>
    </source>
</evidence>
<dbReference type="EMBL" id="LT594323">
    <property type="protein sequence ID" value="SBT37572.1"/>
    <property type="molecule type" value="Genomic_DNA"/>
</dbReference>
<dbReference type="STRING" id="261654.GA0070611_0251"/>
<feature type="compositionally biased region" description="Low complexity" evidence="1">
    <location>
        <begin position="28"/>
        <end position="45"/>
    </location>
</feature>
<keyword evidence="4" id="KW-1185">Reference proteome</keyword>
<keyword evidence="2" id="KW-0732">Signal</keyword>
<protein>
    <submittedName>
        <fullName evidence="3">Uncharacterized protein</fullName>
    </submittedName>
</protein>
<evidence type="ECO:0000313" key="3">
    <source>
        <dbReference type="EMBL" id="SBT37572.1"/>
    </source>
</evidence>
<feature type="region of interest" description="Disordered" evidence="1">
    <location>
        <begin position="27"/>
        <end position="127"/>
    </location>
</feature>